<dbReference type="SUPFAM" id="SSF52540">
    <property type="entry name" value="P-loop containing nucleoside triphosphate hydrolases"/>
    <property type="match status" value="1"/>
</dbReference>
<organism evidence="16 17">
    <name type="scientific">Sporolactobacillus mangiferae</name>
    <dbReference type="NCBI Taxonomy" id="2940498"/>
    <lineage>
        <taxon>Bacteria</taxon>
        <taxon>Bacillati</taxon>
        <taxon>Bacillota</taxon>
        <taxon>Bacilli</taxon>
        <taxon>Bacillales</taxon>
        <taxon>Sporolactobacillaceae</taxon>
        <taxon>Sporolactobacillus</taxon>
    </lineage>
</organism>
<evidence type="ECO:0000256" key="7">
    <source>
        <dbReference type="ARBA" id="ARBA00022741"/>
    </source>
</evidence>
<comment type="caution">
    <text evidence="16">The sequence shown here is derived from an EMBL/GenBank/DDBJ whole genome shotgun (WGS) entry which is preliminary data.</text>
</comment>
<sequence length="200" mass="22562">MKNQTHIFWHQTTVTKPDREKQSSQKGAVIWLTGLSGSGKSTLANCVEAALFAAGYQTYLLDGDNIRNGLNRDLSFSEEDRRENIRRISEVAKLFADSNSIVLTAFISPYRADRSAARKKFESDEFIEVYVKCSLAVCESRDPKGLYKKARSGIIPSFTGIDSPYEPPESPELIVDTEQQDLETCTNQVIQYLKDKNIIR</sequence>
<keyword evidence="17" id="KW-1185">Reference proteome</keyword>
<dbReference type="CDD" id="cd02027">
    <property type="entry name" value="APSK"/>
    <property type="match status" value="1"/>
</dbReference>
<dbReference type="PANTHER" id="PTHR11055">
    <property type="entry name" value="BIFUNCTIONAL 3'-PHOSPHOADENOSINE 5'-PHOSPHOSULFATE SYNTHASE"/>
    <property type="match status" value="1"/>
</dbReference>
<keyword evidence="8 13" id="KW-0418">Kinase</keyword>
<feature type="binding site" evidence="13">
    <location>
        <begin position="34"/>
        <end position="41"/>
    </location>
    <ligand>
        <name>ATP</name>
        <dbReference type="ChEBI" id="CHEBI:30616"/>
    </ligand>
</feature>
<evidence type="ECO:0000256" key="14">
    <source>
        <dbReference type="RuleBase" id="RU004347"/>
    </source>
</evidence>
<evidence type="ECO:0000256" key="13">
    <source>
        <dbReference type="HAMAP-Rule" id="MF_00065"/>
    </source>
</evidence>
<keyword evidence="7 13" id="KW-0547">Nucleotide-binding</keyword>
<dbReference type="Proteomes" id="UP001203004">
    <property type="component" value="Unassembled WGS sequence"/>
</dbReference>
<comment type="function">
    <text evidence="2 13 14">Catalyzes the synthesis of activated sulfate.</text>
</comment>
<evidence type="ECO:0000256" key="10">
    <source>
        <dbReference type="ARBA" id="ARBA00029724"/>
    </source>
</evidence>
<evidence type="ECO:0000256" key="4">
    <source>
        <dbReference type="ARBA" id="ARBA00007008"/>
    </source>
</evidence>
<dbReference type="Gene3D" id="3.40.50.300">
    <property type="entry name" value="P-loop containing nucleotide triphosphate hydrolases"/>
    <property type="match status" value="1"/>
</dbReference>
<evidence type="ECO:0000313" key="16">
    <source>
        <dbReference type="EMBL" id="MCL1631257.1"/>
    </source>
</evidence>
<keyword evidence="9 13" id="KW-0067">ATP-binding</keyword>
<keyword evidence="6 13" id="KW-0808">Transferase</keyword>
<dbReference type="HAMAP" id="MF_00065">
    <property type="entry name" value="Adenylyl_sulf_kinase"/>
    <property type="match status" value="1"/>
</dbReference>
<dbReference type="RefSeq" id="WP_249098868.1">
    <property type="nucleotide sequence ID" value="NZ_JAMAST010000003.1"/>
</dbReference>
<evidence type="ECO:0000256" key="8">
    <source>
        <dbReference type="ARBA" id="ARBA00022777"/>
    </source>
</evidence>
<evidence type="ECO:0000256" key="6">
    <source>
        <dbReference type="ARBA" id="ARBA00022679"/>
    </source>
</evidence>
<evidence type="ECO:0000313" key="17">
    <source>
        <dbReference type="Proteomes" id="UP001203004"/>
    </source>
</evidence>
<dbReference type="NCBIfam" id="TIGR00455">
    <property type="entry name" value="apsK"/>
    <property type="match status" value="1"/>
</dbReference>
<dbReference type="EC" id="2.7.1.25" evidence="5 13"/>
<evidence type="ECO:0000256" key="12">
    <source>
        <dbReference type="ARBA" id="ARBA00031464"/>
    </source>
</evidence>
<dbReference type="PANTHER" id="PTHR11055:SF1">
    <property type="entry name" value="PAPS SYNTHETASE, ISOFORM D"/>
    <property type="match status" value="1"/>
</dbReference>
<reference evidence="16 17" key="1">
    <citation type="submission" date="2022-05" db="EMBL/GenBank/DDBJ databases">
        <title>Sporolactobacillus sp nov CPB3-1, isolated from tree bark (Mangifera indica L.).</title>
        <authorList>
            <person name="Phuengjayaem S."/>
            <person name="Tanasupawat S."/>
        </authorList>
    </citation>
    <scope>NUCLEOTIDE SEQUENCE [LARGE SCALE GENOMIC DNA]</scope>
    <source>
        <strain evidence="16 17">CPB3-1</strain>
    </source>
</reference>
<evidence type="ECO:0000256" key="9">
    <source>
        <dbReference type="ARBA" id="ARBA00022840"/>
    </source>
</evidence>
<evidence type="ECO:0000256" key="11">
    <source>
        <dbReference type="ARBA" id="ARBA00031393"/>
    </source>
</evidence>
<evidence type="ECO:0000259" key="15">
    <source>
        <dbReference type="Pfam" id="PF01583"/>
    </source>
</evidence>
<comment type="similarity">
    <text evidence="4 13 14">Belongs to the APS kinase family.</text>
</comment>
<comment type="catalytic activity">
    <reaction evidence="1 13 14">
        <text>adenosine 5'-phosphosulfate + ATP = 3'-phosphoadenylyl sulfate + ADP + H(+)</text>
        <dbReference type="Rhea" id="RHEA:24152"/>
        <dbReference type="ChEBI" id="CHEBI:15378"/>
        <dbReference type="ChEBI" id="CHEBI:30616"/>
        <dbReference type="ChEBI" id="CHEBI:58243"/>
        <dbReference type="ChEBI" id="CHEBI:58339"/>
        <dbReference type="ChEBI" id="CHEBI:456216"/>
        <dbReference type="EC" id="2.7.1.25"/>
    </reaction>
</comment>
<dbReference type="InterPro" id="IPR002891">
    <property type="entry name" value="APS"/>
</dbReference>
<dbReference type="EMBL" id="JAMAST010000003">
    <property type="protein sequence ID" value="MCL1631257.1"/>
    <property type="molecule type" value="Genomic_DNA"/>
</dbReference>
<feature type="active site" description="Phosphoserine intermediate" evidence="13">
    <location>
        <position position="108"/>
    </location>
</feature>
<dbReference type="InterPro" id="IPR059117">
    <property type="entry name" value="APS_kinase_dom"/>
</dbReference>
<dbReference type="NCBIfam" id="NF003013">
    <property type="entry name" value="PRK03846.1"/>
    <property type="match status" value="1"/>
</dbReference>
<evidence type="ECO:0000256" key="5">
    <source>
        <dbReference type="ARBA" id="ARBA00012121"/>
    </source>
</evidence>
<accession>A0ABT0M8R1</accession>
<keyword evidence="13" id="KW-0597">Phosphoprotein</keyword>
<evidence type="ECO:0000256" key="2">
    <source>
        <dbReference type="ARBA" id="ARBA00002632"/>
    </source>
</evidence>
<dbReference type="Pfam" id="PF01583">
    <property type="entry name" value="APS_kinase"/>
    <property type="match status" value="1"/>
</dbReference>
<dbReference type="InterPro" id="IPR027417">
    <property type="entry name" value="P-loop_NTPase"/>
</dbReference>
<protein>
    <recommendedName>
        <fullName evidence="5 13">Adenylyl-sulfate kinase</fullName>
        <ecNumber evidence="5 13">2.7.1.25</ecNumber>
    </recommendedName>
    <alternativeName>
        <fullName evidence="11 13">APS kinase</fullName>
    </alternativeName>
    <alternativeName>
        <fullName evidence="12 13">ATP adenosine-5'-phosphosulfate 3'-phosphotransferase</fullName>
    </alternativeName>
    <alternativeName>
        <fullName evidence="10 13">Adenosine-5'-phosphosulfate kinase</fullName>
    </alternativeName>
</protein>
<evidence type="ECO:0000256" key="1">
    <source>
        <dbReference type="ARBA" id="ARBA00001823"/>
    </source>
</evidence>
<dbReference type="GO" id="GO:0004020">
    <property type="term" value="F:adenylylsulfate kinase activity"/>
    <property type="evidence" value="ECO:0007669"/>
    <property type="project" value="UniProtKB-EC"/>
</dbReference>
<evidence type="ECO:0000256" key="3">
    <source>
        <dbReference type="ARBA" id="ARBA00004806"/>
    </source>
</evidence>
<feature type="domain" description="APS kinase" evidence="15">
    <location>
        <begin position="26"/>
        <end position="176"/>
    </location>
</feature>
<comment type="pathway">
    <text evidence="3 13 14">Sulfur metabolism; hydrogen sulfide biosynthesis; sulfite from sulfate: step 2/3.</text>
</comment>
<name>A0ABT0M8R1_9BACL</name>
<gene>
    <name evidence="13 16" type="primary">cysC</name>
    <name evidence="16" type="ORF">M3N64_04750</name>
</gene>
<proteinExistence type="inferred from homology"/>